<keyword evidence="6" id="KW-0548">Nucleotidyltransferase</keyword>
<dbReference type="InterPro" id="IPR000722">
    <property type="entry name" value="RNA_pol_asu"/>
</dbReference>
<keyword evidence="9" id="KW-0804">Transcription</keyword>
<keyword evidence="7" id="KW-0479">Metal-binding</keyword>
<dbReference type="GO" id="GO:0003899">
    <property type="term" value="F:DNA-directed RNA polymerase activity"/>
    <property type="evidence" value="ECO:0007669"/>
    <property type="project" value="UniProtKB-EC"/>
</dbReference>
<name>A0A2G2WJC4_CAPBA</name>
<accession>A0A2G2WJC4</accession>
<evidence type="ECO:0000256" key="5">
    <source>
        <dbReference type="ARBA" id="ARBA00022679"/>
    </source>
</evidence>
<evidence type="ECO:0000256" key="9">
    <source>
        <dbReference type="ARBA" id="ARBA00023163"/>
    </source>
</evidence>
<evidence type="ECO:0000256" key="4">
    <source>
        <dbReference type="ARBA" id="ARBA00022640"/>
    </source>
</evidence>
<keyword evidence="5" id="KW-0808">Transferase</keyword>
<dbReference type="Proteomes" id="UP000224567">
    <property type="component" value="Unassembled WGS sequence"/>
</dbReference>
<dbReference type="Pfam" id="PF04998">
    <property type="entry name" value="RNA_pol_Rpb1_5"/>
    <property type="match status" value="1"/>
</dbReference>
<sequence length="364" mass="40226">MQAHPVLLNRATTLYRLGIQAFQPILVEGRTTFQPVLVEGRAICLHPLVCKGFNADFDGDQMAVHVPLSLEAQVEARLLMFSHMNLLSLAIGDPISVPMQDMLIGLYVLMSGNHLGMRGLMSDPQGQMIDLPIQSNLREGLSLTEYITSCYRARKGVVDTAVRTSDAGYLTRILVEVVQHIVVHRTDCGIAPGIFVSPRNGMMPERIFSQTLIGRVLADDIYMGSRCIATRNQDIGIGLVNRFITFRAQPISIRTPFTCRSTCWICRLCYDRSPTHGDRVELGEAVGIIAGQSIGEPGTQLTLRTFHTGGVFTGGTAEHVRTPSNGKIKFNEDLVLPTRTRHGHPAFLCSIELYVTIESEDYIM</sequence>
<evidence type="ECO:0000313" key="12">
    <source>
        <dbReference type="Proteomes" id="UP000224567"/>
    </source>
</evidence>
<keyword evidence="12" id="KW-1185">Reference proteome</keyword>
<evidence type="ECO:0000256" key="7">
    <source>
        <dbReference type="ARBA" id="ARBA00022723"/>
    </source>
</evidence>
<protein>
    <recommendedName>
        <fullName evidence="1">DNA-directed RNA polymerase</fullName>
        <ecNumber evidence="1">2.7.7.6</ecNumber>
    </recommendedName>
</protein>
<evidence type="ECO:0000256" key="2">
    <source>
        <dbReference type="ARBA" id="ARBA00022478"/>
    </source>
</evidence>
<keyword evidence="2 11" id="KW-0240">DNA-directed RNA polymerase</keyword>
<dbReference type="InterPro" id="IPR007081">
    <property type="entry name" value="RNA_pol_Rpb1_5"/>
</dbReference>
<gene>
    <name evidence="11" type="ORF">CQW23_14489</name>
</gene>
<dbReference type="InterPro" id="IPR006592">
    <property type="entry name" value="RNA_pol_N"/>
</dbReference>
<dbReference type="GO" id="GO:0000428">
    <property type="term" value="C:DNA-directed RNA polymerase complex"/>
    <property type="evidence" value="ECO:0007669"/>
    <property type="project" value="UniProtKB-KW"/>
</dbReference>
<evidence type="ECO:0000256" key="8">
    <source>
        <dbReference type="ARBA" id="ARBA00022833"/>
    </source>
</evidence>
<dbReference type="SUPFAM" id="SSF64484">
    <property type="entry name" value="beta and beta-prime subunits of DNA dependent RNA-polymerase"/>
    <property type="match status" value="1"/>
</dbReference>
<dbReference type="SMART" id="SM00663">
    <property type="entry name" value="RPOLA_N"/>
    <property type="match status" value="1"/>
</dbReference>
<keyword evidence="8" id="KW-0862">Zinc</keyword>
<dbReference type="EMBL" id="MLFT02000006">
    <property type="protein sequence ID" value="PHT45331.1"/>
    <property type="molecule type" value="Genomic_DNA"/>
</dbReference>
<dbReference type="Gene3D" id="1.10.132.30">
    <property type="match status" value="1"/>
</dbReference>
<reference evidence="12" key="2">
    <citation type="journal article" date="2017" name="J. Anim. Genet.">
        <title>Multiple reference genome sequences of hot pepper reveal the massive evolution of plant disease resistance genes by retroduplication.</title>
        <authorList>
            <person name="Kim S."/>
            <person name="Park J."/>
            <person name="Yeom S.-I."/>
            <person name="Kim Y.-M."/>
            <person name="Seo E."/>
            <person name="Kim K.-T."/>
            <person name="Kim M.-S."/>
            <person name="Lee J.M."/>
            <person name="Cheong K."/>
            <person name="Shin H.-S."/>
            <person name="Kim S.-B."/>
            <person name="Han K."/>
            <person name="Lee J."/>
            <person name="Park M."/>
            <person name="Lee H.-A."/>
            <person name="Lee H.-Y."/>
            <person name="Lee Y."/>
            <person name="Oh S."/>
            <person name="Lee J.H."/>
            <person name="Choi E."/>
            <person name="Choi E."/>
            <person name="Lee S.E."/>
            <person name="Jeon J."/>
            <person name="Kim H."/>
            <person name="Choi G."/>
            <person name="Song H."/>
            <person name="Lee J."/>
            <person name="Lee S.-C."/>
            <person name="Kwon J.-K."/>
            <person name="Lee H.-Y."/>
            <person name="Koo N."/>
            <person name="Hong Y."/>
            <person name="Kim R.W."/>
            <person name="Kang W.-H."/>
            <person name="Huh J.H."/>
            <person name="Kang B.-C."/>
            <person name="Yang T.-J."/>
            <person name="Lee Y.-H."/>
            <person name="Bennetzen J.L."/>
            <person name="Choi D."/>
        </authorList>
    </citation>
    <scope>NUCLEOTIDE SEQUENCE [LARGE SCALE GENOMIC DNA]</scope>
    <source>
        <strain evidence="12">cv. PBC81</strain>
    </source>
</reference>
<dbReference type="PANTHER" id="PTHR19376">
    <property type="entry name" value="DNA-DIRECTED RNA POLYMERASE"/>
    <property type="match status" value="1"/>
</dbReference>
<evidence type="ECO:0000313" key="11">
    <source>
        <dbReference type="EMBL" id="PHT45331.1"/>
    </source>
</evidence>
<feature type="domain" description="RNA polymerase N-terminal" evidence="10">
    <location>
        <begin position="1"/>
        <end position="110"/>
    </location>
</feature>
<dbReference type="GO" id="GO:0003677">
    <property type="term" value="F:DNA binding"/>
    <property type="evidence" value="ECO:0007669"/>
    <property type="project" value="InterPro"/>
</dbReference>
<dbReference type="OrthoDB" id="1303717at2759"/>
<keyword evidence="4" id="KW-0934">Plastid</keyword>
<evidence type="ECO:0000256" key="3">
    <source>
        <dbReference type="ARBA" id="ARBA00022528"/>
    </source>
</evidence>
<evidence type="ECO:0000256" key="6">
    <source>
        <dbReference type="ARBA" id="ARBA00022695"/>
    </source>
</evidence>
<dbReference type="Gene3D" id="2.40.40.20">
    <property type="match status" value="1"/>
</dbReference>
<organism evidence="11 12">
    <name type="scientific">Capsicum baccatum</name>
    <name type="common">Peruvian pepper</name>
    <dbReference type="NCBI Taxonomy" id="33114"/>
    <lineage>
        <taxon>Eukaryota</taxon>
        <taxon>Viridiplantae</taxon>
        <taxon>Streptophyta</taxon>
        <taxon>Embryophyta</taxon>
        <taxon>Tracheophyta</taxon>
        <taxon>Spermatophyta</taxon>
        <taxon>Magnoliopsida</taxon>
        <taxon>eudicotyledons</taxon>
        <taxon>Gunneridae</taxon>
        <taxon>Pentapetalae</taxon>
        <taxon>asterids</taxon>
        <taxon>lamiids</taxon>
        <taxon>Solanales</taxon>
        <taxon>Solanaceae</taxon>
        <taxon>Solanoideae</taxon>
        <taxon>Capsiceae</taxon>
        <taxon>Capsicum</taxon>
    </lineage>
</organism>
<proteinExistence type="predicted"/>
<dbReference type="InterPro" id="IPR038120">
    <property type="entry name" value="Rpb1_funnel_sf"/>
</dbReference>
<dbReference type="InterPro" id="IPR045867">
    <property type="entry name" value="DNA-dir_RpoC_beta_prime"/>
</dbReference>
<dbReference type="STRING" id="33114.A0A2G2WJC4"/>
<keyword evidence="3" id="KW-0150">Chloroplast</keyword>
<reference evidence="11 12" key="1">
    <citation type="journal article" date="2017" name="Genome Biol.">
        <title>New reference genome sequences of hot pepper reveal the massive evolution of plant disease-resistance genes by retroduplication.</title>
        <authorList>
            <person name="Kim S."/>
            <person name="Park J."/>
            <person name="Yeom S.I."/>
            <person name="Kim Y.M."/>
            <person name="Seo E."/>
            <person name="Kim K.T."/>
            <person name="Kim M.S."/>
            <person name="Lee J.M."/>
            <person name="Cheong K."/>
            <person name="Shin H.S."/>
            <person name="Kim S.B."/>
            <person name="Han K."/>
            <person name="Lee J."/>
            <person name="Park M."/>
            <person name="Lee H.A."/>
            <person name="Lee H.Y."/>
            <person name="Lee Y."/>
            <person name="Oh S."/>
            <person name="Lee J.H."/>
            <person name="Choi E."/>
            <person name="Choi E."/>
            <person name="Lee S.E."/>
            <person name="Jeon J."/>
            <person name="Kim H."/>
            <person name="Choi G."/>
            <person name="Song H."/>
            <person name="Lee J."/>
            <person name="Lee S.C."/>
            <person name="Kwon J.K."/>
            <person name="Lee H.Y."/>
            <person name="Koo N."/>
            <person name="Hong Y."/>
            <person name="Kim R.W."/>
            <person name="Kang W.H."/>
            <person name="Huh J.H."/>
            <person name="Kang B.C."/>
            <person name="Yang T.J."/>
            <person name="Lee Y.H."/>
            <person name="Bennetzen J.L."/>
            <person name="Choi D."/>
        </authorList>
    </citation>
    <scope>NUCLEOTIDE SEQUENCE [LARGE SCALE GENOMIC DNA]</scope>
    <source>
        <strain evidence="12">cv. PBC81</strain>
    </source>
</reference>
<evidence type="ECO:0000256" key="1">
    <source>
        <dbReference type="ARBA" id="ARBA00012418"/>
    </source>
</evidence>
<dbReference type="AlphaFoldDB" id="A0A2G2WJC4"/>
<dbReference type="GO" id="GO:0006351">
    <property type="term" value="P:DNA-templated transcription"/>
    <property type="evidence" value="ECO:0007669"/>
    <property type="project" value="InterPro"/>
</dbReference>
<dbReference type="EC" id="2.7.7.6" evidence="1"/>
<dbReference type="GO" id="GO:0046872">
    <property type="term" value="F:metal ion binding"/>
    <property type="evidence" value="ECO:0007669"/>
    <property type="project" value="UniProtKB-KW"/>
</dbReference>
<dbReference type="PANTHER" id="PTHR19376:SF68">
    <property type="entry name" value="DNA-DIRECTED RNA POLYMERASE SUBUNIT BETA"/>
    <property type="match status" value="1"/>
</dbReference>
<comment type="caution">
    <text evidence="11">The sequence shown here is derived from an EMBL/GenBank/DDBJ whole genome shotgun (WGS) entry which is preliminary data.</text>
</comment>
<evidence type="ECO:0000259" key="10">
    <source>
        <dbReference type="SMART" id="SM00663"/>
    </source>
</evidence>
<dbReference type="Pfam" id="PF00623">
    <property type="entry name" value="RNA_pol_Rpb1_2"/>
    <property type="match status" value="1"/>
</dbReference>